<evidence type="ECO:0000256" key="2">
    <source>
        <dbReference type="ARBA" id="ARBA00022723"/>
    </source>
</evidence>
<dbReference type="NCBIfam" id="TIGR04485">
    <property type="entry name" value="thiosulf_SoxX"/>
    <property type="match status" value="1"/>
</dbReference>
<evidence type="ECO:0000256" key="3">
    <source>
        <dbReference type="ARBA" id="ARBA00023004"/>
    </source>
</evidence>
<feature type="chain" id="PRO_5009209054" evidence="5">
    <location>
        <begin position="29"/>
        <end position="129"/>
    </location>
</feature>
<evidence type="ECO:0000259" key="6">
    <source>
        <dbReference type="PROSITE" id="PS51007"/>
    </source>
</evidence>
<keyword evidence="5" id="KW-0732">Signal</keyword>
<dbReference type="GO" id="GO:0046872">
    <property type="term" value="F:metal ion binding"/>
    <property type="evidence" value="ECO:0007669"/>
    <property type="project" value="UniProtKB-KW"/>
</dbReference>
<dbReference type="EMBL" id="LZYE01000249">
    <property type="protein sequence ID" value="OFC33863.1"/>
    <property type="molecule type" value="Genomic_DNA"/>
</dbReference>
<accession>A0A1E7YLZ6</accession>
<feature type="signal peptide" evidence="5">
    <location>
        <begin position="1"/>
        <end position="28"/>
    </location>
</feature>
<name>A0A1E7YLZ6_9PROT</name>
<organism evidence="7 9">
    <name type="scientific">Acidithiobacillus caldus</name>
    <dbReference type="NCBI Taxonomy" id="33059"/>
    <lineage>
        <taxon>Bacteria</taxon>
        <taxon>Pseudomonadati</taxon>
        <taxon>Pseudomonadota</taxon>
        <taxon>Acidithiobacillia</taxon>
        <taxon>Acidithiobacillales</taxon>
        <taxon>Acidithiobacillaceae</taxon>
        <taxon>Acidithiobacillus</taxon>
    </lineage>
</organism>
<proteinExistence type="predicted"/>
<keyword evidence="1 4" id="KW-0349">Heme</keyword>
<dbReference type="RefSeq" id="WP_038472208.1">
    <property type="nucleotide sequence ID" value="NZ_CP026328.2"/>
</dbReference>
<dbReference type="GO" id="GO:0009055">
    <property type="term" value="F:electron transfer activity"/>
    <property type="evidence" value="ECO:0007669"/>
    <property type="project" value="InterPro"/>
</dbReference>
<protein>
    <submittedName>
        <fullName evidence="7">Sulfur oxidation c-type cytochrome SoxX</fullName>
    </submittedName>
</protein>
<comment type="caution">
    <text evidence="7">The sequence shown here is derived from an EMBL/GenBank/DDBJ whole genome shotgun (WGS) entry which is preliminary data.</text>
</comment>
<keyword evidence="3 4" id="KW-0408">Iron</keyword>
<dbReference type="GO" id="GO:0020037">
    <property type="term" value="F:heme binding"/>
    <property type="evidence" value="ECO:0007669"/>
    <property type="project" value="InterPro"/>
</dbReference>
<evidence type="ECO:0000313" key="9">
    <source>
        <dbReference type="Proteomes" id="UP000175616"/>
    </source>
</evidence>
<dbReference type="GeneID" id="92933250"/>
<evidence type="ECO:0000256" key="5">
    <source>
        <dbReference type="SAM" id="SignalP"/>
    </source>
</evidence>
<dbReference type="InterPro" id="IPR036909">
    <property type="entry name" value="Cyt_c-like_dom_sf"/>
</dbReference>
<dbReference type="InterPro" id="IPR030999">
    <property type="entry name" value="Thiosulf_SoxX"/>
</dbReference>
<dbReference type="InterPro" id="IPR009056">
    <property type="entry name" value="Cyt_c-like_dom"/>
</dbReference>
<dbReference type="Gene3D" id="1.10.760.10">
    <property type="entry name" value="Cytochrome c-like domain"/>
    <property type="match status" value="1"/>
</dbReference>
<gene>
    <name evidence="7" type="ORF">BAE27_09490</name>
    <name evidence="8" type="ORF">BAE30_15215</name>
</gene>
<dbReference type="AlphaFoldDB" id="A0A1E7YLZ6"/>
<sequence length="129" mass="13780">MTRFGAVRKGQILALGCLTLLGTGVAVAGSIPPINAANIAAGRAIAFNKAQGNCLACHVLPGGVQAGNVGPNLSELPIHVIFKNREKLVQFIYDPEKVIPHINMPRFGKDKVLTDHQIGLVTDYLWSLK</sequence>
<reference evidence="9 10" key="1">
    <citation type="submission" date="2016-06" db="EMBL/GenBank/DDBJ databases">
        <title>Gene turnover analysis identifies the evolutionary adaptation of the extremophile Acidithiobacillus caldus.</title>
        <authorList>
            <person name="Zhang X."/>
        </authorList>
    </citation>
    <scope>NUCLEOTIDE SEQUENCE [LARGE SCALE GENOMIC DNA]</scope>
    <source>
        <strain evidence="7 9">DX</strain>
        <strain evidence="8 10">S1</strain>
    </source>
</reference>
<keyword evidence="2 4" id="KW-0479">Metal-binding</keyword>
<evidence type="ECO:0000256" key="1">
    <source>
        <dbReference type="ARBA" id="ARBA00022617"/>
    </source>
</evidence>
<dbReference type="Proteomes" id="UP000175616">
    <property type="component" value="Unassembled WGS sequence"/>
</dbReference>
<dbReference type="Pfam" id="PF00034">
    <property type="entry name" value="Cytochrom_C"/>
    <property type="match status" value="1"/>
</dbReference>
<feature type="domain" description="Cytochrome c" evidence="6">
    <location>
        <begin position="37"/>
        <end position="129"/>
    </location>
</feature>
<evidence type="ECO:0000313" key="7">
    <source>
        <dbReference type="EMBL" id="OFC33863.1"/>
    </source>
</evidence>
<evidence type="ECO:0000313" key="10">
    <source>
        <dbReference type="Proteomes" id="UP000175707"/>
    </source>
</evidence>
<dbReference type="PROSITE" id="PS51007">
    <property type="entry name" value="CYTC"/>
    <property type="match status" value="1"/>
</dbReference>
<evidence type="ECO:0000313" key="8">
    <source>
        <dbReference type="EMBL" id="OFC42486.1"/>
    </source>
</evidence>
<evidence type="ECO:0000256" key="4">
    <source>
        <dbReference type="PROSITE-ProRule" id="PRU00433"/>
    </source>
</evidence>
<dbReference type="EMBL" id="LZYH01001023">
    <property type="protein sequence ID" value="OFC42486.1"/>
    <property type="molecule type" value="Genomic_DNA"/>
</dbReference>
<dbReference type="Proteomes" id="UP000175707">
    <property type="component" value="Unassembled WGS sequence"/>
</dbReference>
<dbReference type="SUPFAM" id="SSF46626">
    <property type="entry name" value="Cytochrome c"/>
    <property type="match status" value="1"/>
</dbReference>